<evidence type="ECO:0000313" key="2">
    <source>
        <dbReference type="EMBL" id="EXI65469.1"/>
    </source>
</evidence>
<keyword evidence="3" id="KW-1185">Reference proteome</keyword>
<accession>A0A011PGX4</accession>
<dbReference type="PANTHER" id="PTHR42852:SF13">
    <property type="entry name" value="PROTEIN DIPZ"/>
    <property type="match status" value="1"/>
</dbReference>
<dbReference type="SUPFAM" id="SSF52833">
    <property type="entry name" value="Thioredoxin-like"/>
    <property type="match status" value="1"/>
</dbReference>
<dbReference type="STRING" id="1454001.AW08_03140"/>
<name>A0A011PGX4_9PROT</name>
<dbReference type="InterPro" id="IPR013766">
    <property type="entry name" value="Thioredoxin_domain"/>
</dbReference>
<proteinExistence type="predicted"/>
<dbReference type="Gene3D" id="3.40.30.10">
    <property type="entry name" value="Glutaredoxin"/>
    <property type="match status" value="1"/>
</dbReference>
<feature type="domain" description="Thioredoxin" evidence="1">
    <location>
        <begin position="54"/>
        <end position="192"/>
    </location>
</feature>
<dbReference type="GO" id="GO:0016491">
    <property type="term" value="F:oxidoreductase activity"/>
    <property type="evidence" value="ECO:0007669"/>
    <property type="project" value="InterPro"/>
</dbReference>
<evidence type="ECO:0000259" key="1">
    <source>
        <dbReference type="PROSITE" id="PS51352"/>
    </source>
</evidence>
<comment type="caution">
    <text evidence="2">The sequence shown here is derived from an EMBL/GenBank/DDBJ whole genome shotgun (WGS) entry which is preliminary data.</text>
</comment>
<dbReference type="InterPro" id="IPR050553">
    <property type="entry name" value="Thioredoxin_ResA/DsbE_sf"/>
</dbReference>
<dbReference type="GO" id="GO:0016209">
    <property type="term" value="F:antioxidant activity"/>
    <property type="evidence" value="ECO:0007669"/>
    <property type="project" value="InterPro"/>
</dbReference>
<evidence type="ECO:0000313" key="3">
    <source>
        <dbReference type="Proteomes" id="UP000020218"/>
    </source>
</evidence>
<dbReference type="PATRIC" id="fig|1454001.3.peg.3186"/>
<dbReference type="Pfam" id="PF00578">
    <property type="entry name" value="AhpC-TSA"/>
    <property type="match status" value="1"/>
</dbReference>
<dbReference type="PANTHER" id="PTHR42852">
    <property type="entry name" value="THIOL:DISULFIDE INTERCHANGE PROTEIN DSBE"/>
    <property type="match status" value="1"/>
</dbReference>
<dbReference type="EMBL" id="JFAX01000022">
    <property type="protein sequence ID" value="EXI65469.1"/>
    <property type="molecule type" value="Genomic_DNA"/>
</dbReference>
<dbReference type="CDD" id="cd02966">
    <property type="entry name" value="TlpA_like_family"/>
    <property type="match status" value="1"/>
</dbReference>
<dbReference type="AlphaFoldDB" id="A0A011PGX4"/>
<dbReference type="PROSITE" id="PS51352">
    <property type="entry name" value="THIOREDOXIN_2"/>
    <property type="match status" value="1"/>
</dbReference>
<protein>
    <submittedName>
        <fullName evidence="2">Cytochrome c biogenesis protein TlpA</fullName>
    </submittedName>
</protein>
<dbReference type="Proteomes" id="UP000020218">
    <property type="component" value="Unassembled WGS sequence"/>
</dbReference>
<organism evidence="2 3">
    <name type="scientific">Candidatus Accumulibacter adjunctus</name>
    <dbReference type="NCBI Taxonomy" id="1454001"/>
    <lineage>
        <taxon>Bacteria</taxon>
        <taxon>Pseudomonadati</taxon>
        <taxon>Pseudomonadota</taxon>
        <taxon>Betaproteobacteria</taxon>
        <taxon>Candidatus Accumulibacter</taxon>
    </lineage>
</organism>
<sequence>MKRQTALALALAAGAATLATIGWLGHRLLQPAQAPGAMPPGLIAAAKMPPEQGQAMADAIMALTLPDLAGKPQAMAQWRGKVLVVNYWASWCAPCIEEMPAFSRLQEKYAARGVQFVGIGIDDVEKMQAFVRRTPVAYPLLVGDVAGSQAPALQVRGLPTTVLIDRDGRLEGSRLGRLDEATLEPILLRLAGD</sequence>
<dbReference type="InterPro" id="IPR036249">
    <property type="entry name" value="Thioredoxin-like_sf"/>
</dbReference>
<dbReference type="InterPro" id="IPR000866">
    <property type="entry name" value="AhpC/TSA"/>
</dbReference>
<reference evidence="2" key="1">
    <citation type="submission" date="2014-02" db="EMBL/GenBank/DDBJ databases">
        <title>Expanding our view of genomic diversity in Candidatus Accumulibacter clades.</title>
        <authorList>
            <person name="Skennerton C.T."/>
            <person name="Barr J.J."/>
            <person name="Slater F.R."/>
            <person name="Bond P.L."/>
            <person name="Tyson G.W."/>
        </authorList>
    </citation>
    <scope>NUCLEOTIDE SEQUENCE [LARGE SCALE GENOMIC DNA]</scope>
</reference>
<gene>
    <name evidence="2" type="primary">tlpA_2</name>
    <name evidence="2" type="ORF">AW08_03140</name>
</gene>